<keyword evidence="2" id="KW-1185">Reference proteome</keyword>
<comment type="caution">
    <text evidence="1">The sequence shown here is derived from an EMBL/GenBank/DDBJ whole genome shotgun (WGS) entry which is preliminary data.</text>
</comment>
<gene>
    <name evidence="1" type="primary">RvY_05461-1</name>
    <name evidence="1" type="synonym">RvY_05461.1</name>
    <name evidence="1" type="ORF">RvY_05461</name>
</gene>
<dbReference type="Proteomes" id="UP000186922">
    <property type="component" value="Unassembled WGS sequence"/>
</dbReference>
<dbReference type="EMBL" id="BDGG01000002">
    <property type="protein sequence ID" value="GAU93535.1"/>
    <property type="molecule type" value="Genomic_DNA"/>
</dbReference>
<proteinExistence type="predicted"/>
<protein>
    <submittedName>
        <fullName evidence="1">Uncharacterized protein</fullName>
    </submittedName>
</protein>
<sequence length="65" mass="7587">MVGNLGYALPSSQFFPFSLPRRQQYPLGCRPRECILHTRCCQHCYFTMQLKLLKVTFLCLVYVIG</sequence>
<evidence type="ECO:0000313" key="1">
    <source>
        <dbReference type="EMBL" id="GAU93535.1"/>
    </source>
</evidence>
<evidence type="ECO:0000313" key="2">
    <source>
        <dbReference type="Proteomes" id="UP000186922"/>
    </source>
</evidence>
<name>A0A1D1UYQ2_RAMVA</name>
<reference evidence="1 2" key="1">
    <citation type="journal article" date="2016" name="Nat. Commun.">
        <title>Extremotolerant tardigrade genome and improved radiotolerance of human cultured cells by tardigrade-unique protein.</title>
        <authorList>
            <person name="Hashimoto T."/>
            <person name="Horikawa D.D."/>
            <person name="Saito Y."/>
            <person name="Kuwahara H."/>
            <person name="Kozuka-Hata H."/>
            <person name="Shin-I T."/>
            <person name="Minakuchi Y."/>
            <person name="Ohishi K."/>
            <person name="Motoyama A."/>
            <person name="Aizu T."/>
            <person name="Enomoto A."/>
            <person name="Kondo K."/>
            <person name="Tanaka S."/>
            <person name="Hara Y."/>
            <person name="Koshikawa S."/>
            <person name="Sagara H."/>
            <person name="Miura T."/>
            <person name="Yokobori S."/>
            <person name="Miyagawa K."/>
            <person name="Suzuki Y."/>
            <person name="Kubo T."/>
            <person name="Oyama M."/>
            <person name="Kohara Y."/>
            <person name="Fujiyama A."/>
            <person name="Arakawa K."/>
            <person name="Katayama T."/>
            <person name="Toyoda A."/>
            <person name="Kunieda T."/>
        </authorList>
    </citation>
    <scope>NUCLEOTIDE SEQUENCE [LARGE SCALE GENOMIC DNA]</scope>
    <source>
        <strain evidence="1 2">YOKOZUNA-1</strain>
    </source>
</reference>
<organism evidence="1 2">
    <name type="scientific">Ramazzottius varieornatus</name>
    <name type="common">Water bear</name>
    <name type="synonym">Tardigrade</name>
    <dbReference type="NCBI Taxonomy" id="947166"/>
    <lineage>
        <taxon>Eukaryota</taxon>
        <taxon>Metazoa</taxon>
        <taxon>Ecdysozoa</taxon>
        <taxon>Tardigrada</taxon>
        <taxon>Eutardigrada</taxon>
        <taxon>Parachela</taxon>
        <taxon>Hypsibioidea</taxon>
        <taxon>Ramazzottiidae</taxon>
        <taxon>Ramazzottius</taxon>
    </lineage>
</organism>
<accession>A0A1D1UYQ2</accession>
<dbReference type="AlphaFoldDB" id="A0A1D1UYQ2"/>